<reference evidence="2" key="2">
    <citation type="submission" date="2023-01" db="EMBL/GenBank/DDBJ databases">
        <authorList>
            <person name="Sun Q."/>
            <person name="Evtushenko L."/>
        </authorList>
    </citation>
    <scope>NUCLEOTIDE SEQUENCE</scope>
    <source>
        <strain evidence="2">VKM Ac-1069</strain>
    </source>
</reference>
<feature type="region of interest" description="Disordered" evidence="1">
    <location>
        <begin position="61"/>
        <end position="99"/>
    </location>
</feature>
<reference evidence="2" key="1">
    <citation type="journal article" date="2014" name="Int. J. Syst. Evol. Microbiol.">
        <title>Complete genome sequence of Corynebacterium casei LMG S-19264T (=DSM 44701T), isolated from a smear-ripened cheese.</title>
        <authorList>
            <consortium name="US DOE Joint Genome Institute (JGI-PGF)"/>
            <person name="Walter F."/>
            <person name="Albersmeier A."/>
            <person name="Kalinowski J."/>
            <person name="Ruckert C."/>
        </authorList>
    </citation>
    <scope>NUCLEOTIDE SEQUENCE</scope>
    <source>
        <strain evidence="2">VKM Ac-1069</strain>
    </source>
</reference>
<sequence>MSAEGVEGAEAPAGALAEVPATEALRPVDMDLGLACLKEVQIQGPDLGLHPMQVHLQVTQEAESDLELRRNRTLDSDLGRRRGLVQADREAGPGLEAMP</sequence>
<evidence type="ECO:0000313" key="3">
    <source>
        <dbReference type="Proteomes" id="UP001143463"/>
    </source>
</evidence>
<dbReference type="AlphaFoldDB" id="A0A9W6P166"/>
<accession>A0A9W6P166</accession>
<protein>
    <submittedName>
        <fullName evidence="2">Uncharacterized protein</fullName>
    </submittedName>
</protein>
<dbReference type="EMBL" id="BSFQ01000058">
    <property type="protein sequence ID" value="GLL15895.1"/>
    <property type="molecule type" value="Genomic_DNA"/>
</dbReference>
<dbReference type="Proteomes" id="UP001143463">
    <property type="component" value="Unassembled WGS sequence"/>
</dbReference>
<keyword evidence="3" id="KW-1185">Reference proteome</keyword>
<evidence type="ECO:0000313" key="2">
    <source>
        <dbReference type="EMBL" id="GLL15895.1"/>
    </source>
</evidence>
<feature type="compositionally biased region" description="Basic and acidic residues" evidence="1">
    <location>
        <begin position="66"/>
        <end position="80"/>
    </location>
</feature>
<organism evidence="2 3">
    <name type="scientific">Pseudonocardia halophobica</name>
    <dbReference type="NCBI Taxonomy" id="29401"/>
    <lineage>
        <taxon>Bacteria</taxon>
        <taxon>Bacillati</taxon>
        <taxon>Actinomycetota</taxon>
        <taxon>Actinomycetes</taxon>
        <taxon>Pseudonocardiales</taxon>
        <taxon>Pseudonocardiaceae</taxon>
        <taxon>Pseudonocardia</taxon>
    </lineage>
</organism>
<evidence type="ECO:0000256" key="1">
    <source>
        <dbReference type="SAM" id="MobiDB-lite"/>
    </source>
</evidence>
<comment type="caution">
    <text evidence="2">The sequence shown here is derived from an EMBL/GenBank/DDBJ whole genome shotgun (WGS) entry which is preliminary data.</text>
</comment>
<gene>
    <name evidence="2" type="ORF">GCM10017577_70490</name>
</gene>
<name>A0A9W6P166_9PSEU</name>
<proteinExistence type="predicted"/>